<dbReference type="AlphaFoldDB" id="A0A844FN50"/>
<accession>A0A844FN50</accession>
<feature type="transmembrane region" description="Helical" evidence="11">
    <location>
        <begin position="345"/>
        <end position="367"/>
    </location>
</feature>
<feature type="domain" description="K+ potassium transporter integral membrane" evidence="12">
    <location>
        <begin position="16"/>
        <end position="467"/>
    </location>
</feature>
<evidence type="ECO:0000256" key="11">
    <source>
        <dbReference type="HAMAP-Rule" id="MF_01522"/>
    </source>
</evidence>
<evidence type="ECO:0000256" key="3">
    <source>
        <dbReference type="ARBA" id="ARBA00022475"/>
    </source>
</evidence>
<dbReference type="PANTHER" id="PTHR30540:SF83">
    <property type="entry name" value="K+ POTASSIUM TRANSPORTER"/>
    <property type="match status" value="1"/>
</dbReference>
<feature type="transmembrane region" description="Helical" evidence="11">
    <location>
        <begin position="142"/>
        <end position="162"/>
    </location>
</feature>
<feature type="domain" description="K+ potassium transporter C-terminal" evidence="13">
    <location>
        <begin position="488"/>
        <end position="644"/>
    </location>
</feature>
<feature type="transmembrane region" description="Helical" evidence="11">
    <location>
        <begin position="52"/>
        <end position="76"/>
    </location>
</feature>
<organism evidence="14 15">
    <name type="scientific">Lactobacillus equicursoris</name>
    <dbReference type="NCBI Taxonomy" id="420645"/>
    <lineage>
        <taxon>Bacteria</taxon>
        <taxon>Bacillati</taxon>
        <taxon>Bacillota</taxon>
        <taxon>Bacilli</taxon>
        <taxon>Lactobacillales</taxon>
        <taxon>Lactobacillaceae</taxon>
        <taxon>Lactobacillus</taxon>
    </lineage>
</organism>
<dbReference type="GO" id="GO:0015293">
    <property type="term" value="F:symporter activity"/>
    <property type="evidence" value="ECO:0007669"/>
    <property type="project" value="UniProtKB-UniRule"/>
</dbReference>
<comment type="function">
    <text evidence="11">Transport of potassium into the cell. Likely operates as a K(+):H(+) symporter.</text>
</comment>
<keyword evidence="3 11" id="KW-1003">Cell membrane</keyword>
<evidence type="ECO:0000256" key="2">
    <source>
        <dbReference type="ARBA" id="ARBA00022448"/>
    </source>
</evidence>
<evidence type="ECO:0000256" key="6">
    <source>
        <dbReference type="ARBA" id="ARBA00022847"/>
    </source>
</evidence>
<evidence type="ECO:0000256" key="10">
    <source>
        <dbReference type="ARBA" id="ARBA00023136"/>
    </source>
</evidence>
<dbReference type="Proteomes" id="UP000452141">
    <property type="component" value="Unassembled WGS sequence"/>
</dbReference>
<feature type="transmembrane region" description="Helical" evidence="11">
    <location>
        <begin position="12"/>
        <end position="32"/>
    </location>
</feature>
<keyword evidence="6 11" id="KW-0769">Symport</keyword>
<evidence type="ECO:0000256" key="7">
    <source>
        <dbReference type="ARBA" id="ARBA00022958"/>
    </source>
</evidence>
<evidence type="ECO:0000313" key="15">
    <source>
        <dbReference type="Proteomes" id="UP000452141"/>
    </source>
</evidence>
<gene>
    <name evidence="11" type="primary">kup</name>
    <name evidence="14" type="ORF">FYJ61_03810</name>
</gene>
<comment type="catalytic activity">
    <reaction evidence="11">
        <text>K(+)(in) + H(+)(in) = K(+)(out) + H(+)(out)</text>
        <dbReference type="Rhea" id="RHEA:28490"/>
        <dbReference type="ChEBI" id="CHEBI:15378"/>
        <dbReference type="ChEBI" id="CHEBI:29103"/>
    </reaction>
</comment>
<feature type="transmembrane region" description="Helical" evidence="11">
    <location>
        <begin position="373"/>
        <end position="395"/>
    </location>
</feature>
<evidence type="ECO:0000256" key="9">
    <source>
        <dbReference type="ARBA" id="ARBA00023065"/>
    </source>
</evidence>
<evidence type="ECO:0000256" key="8">
    <source>
        <dbReference type="ARBA" id="ARBA00022989"/>
    </source>
</evidence>
<proteinExistence type="inferred from homology"/>
<keyword evidence="9 11" id="KW-0406">Ion transport</keyword>
<evidence type="ECO:0000259" key="13">
    <source>
        <dbReference type="Pfam" id="PF22776"/>
    </source>
</evidence>
<keyword evidence="4 11" id="KW-0633">Potassium transport</keyword>
<dbReference type="InterPro" id="IPR023051">
    <property type="entry name" value="Kup"/>
</dbReference>
<feature type="transmembrane region" description="Helical" evidence="11">
    <location>
        <begin position="97"/>
        <end position="122"/>
    </location>
</feature>
<dbReference type="RefSeq" id="WP_154486640.1">
    <property type="nucleotide sequence ID" value="NZ_VUMW01000007.1"/>
</dbReference>
<reference evidence="14 15" key="1">
    <citation type="submission" date="2019-08" db="EMBL/GenBank/DDBJ databases">
        <title>In-depth cultivation of the pig gut microbiome towards novel bacterial diversity and tailored functional studies.</title>
        <authorList>
            <person name="Wylensek D."/>
            <person name="Hitch T.C.A."/>
            <person name="Clavel T."/>
        </authorList>
    </citation>
    <scope>NUCLEOTIDE SEQUENCE [LARGE SCALE GENOMIC DNA]</scope>
    <source>
        <strain evidence="14 15">WCA-470BD-2E</strain>
    </source>
</reference>
<dbReference type="InterPro" id="IPR053951">
    <property type="entry name" value="K_trans_N"/>
</dbReference>
<evidence type="ECO:0000313" key="14">
    <source>
        <dbReference type="EMBL" id="MST79622.1"/>
    </source>
</evidence>
<feature type="transmembrane region" description="Helical" evidence="11">
    <location>
        <begin position="293"/>
        <end position="325"/>
    </location>
</feature>
<keyword evidence="2 11" id="KW-0813">Transport</keyword>
<evidence type="ECO:0000259" key="12">
    <source>
        <dbReference type="Pfam" id="PF02705"/>
    </source>
</evidence>
<feature type="transmembrane region" description="Helical" evidence="11">
    <location>
        <begin position="250"/>
        <end position="273"/>
    </location>
</feature>
<keyword evidence="10 11" id="KW-0472">Membrane</keyword>
<feature type="transmembrane region" description="Helical" evidence="11">
    <location>
        <begin position="429"/>
        <end position="449"/>
    </location>
</feature>
<keyword evidence="8 11" id="KW-1133">Transmembrane helix</keyword>
<feature type="transmembrane region" description="Helical" evidence="11">
    <location>
        <begin position="219"/>
        <end position="238"/>
    </location>
</feature>
<dbReference type="GO" id="GO:0015079">
    <property type="term" value="F:potassium ion transmembrane transporter activity"/>
    <property type="evidence" value="ECO:0007669"/>
    <property type="project" value="UniProtKB-UniRule"/>
</dbReference>
<name>A0A844FN50_9LACO</name>
<keyword evidence="7 11" id="KW-0630">Potassium</keyword>
<comment type="subcellular location">
    <subcellularLocation>
        <location evidence="11">Cell membrane</location>
        <topology evidence="11">Multi-pass membrane protein</topology>
    </subcellularLocation>
    <subcellularLocation>
        <location evidence="1">Membrane</location>
        <topology evidence="1">Multi-pass membrane protein</topology>
    </subcellularLocation>
</comment>
<dbReference type="GO" id="GO:0005886">
    <property type="term" value="C:plasma membrane"/>
    <property type="evidence" value="ECO:0007669"/>
    <property type="project" value="UniProtKB-SubCell"/>
</dbReference>
<dbReference type="Pfam" id="PF02705">
    <property type="entry name" value="K_trans"/>
    <property type="match status" value="1"/>
</dbReference>
<dbReference type="EMBL" id="VUMW01000007">
    <property type="protein sequence ID" value="MST79622.1"/>
    <property type="molecule type" value="Genomic_DNA"/>
</dbReference>
<feature type="transmembrane region" description="Helical" evidence="11">
    <location>
        <begin position="402"/>
        <end position="423"/>
    </location>
</feature>
<feature type="transmembrane region" description="Helical" evidence="11">
    <location>
        <begin position="174"/>
        <end position="199"/>
    </location>
</feature>
<protein>
    <recommendedName>
        <fullName evidence="11">Probable potassium transport system protein Kup</fullName>
    </recommendedName>
</protein>
<evidence type="ECO:0000256" key="1">
    <source>
        <dbReference type="ARBA" id="ARBA00004141"/>
    </source>
</evidence>
<dbReference type="PANTHER" id="PTHR30540">
    <property type="entry name" value="OSMOTIC STRESS POTASSIUM TRANSPORTER"/>
    <property type="match status" value="1"/>
</dbReference>
<dbReference type="HAMAP" id="MF_01522">
    <property type="entry name" value="Kup"/>
    <property type="match status" value="1"/>
</dbReference>
<comment type="similarity">
    <text evidence="11">Belongs to the HAK/KUP transporter (TC 2.A.72) family.</text>
</comment>
<dbReference type="InterPro" id="IPR053952">
    <property type="entry name" value="K_trans_C"/>
</dbReference>
<keyword evidence="5 11" id="KW-0812">Transmembrane</keyword>
<sequence length="689" mass="76335">MEAQNKRNRMSAAGLLIAIGIVYGDIGTSPLYVMKSVISGNGGINTVSRDLIIGTISLILWTVTVLTTIQTVVIALKATNHGEGGIFALYALIRKKAAWLVWPALIGGAAILADGTLTPAVTVTTAIEGLKGLEFGKGNVPVNNQTTVLIITIVILLVLFSIQRMGTSIIGKAFGPVMFIWFTFLGLMGLINIGGDWTILQALNPYYAIKLLFSPYNKAGFAILGSIFLATTGAEALYSDVGHVGKGNIIGSWPFVFVCLSLNYFGQGIWILHNTGMKSATEINPFYAMIPESIRLASIVLATLAAIIASQALITGSFTLVAEAINLKFLPRMNILYPSDERGQIYIPAINKMLGATTIALVLFFRTSAHMEAAYGLSITISMLTTTILLYEWLVLKRGHNLWNTIFVVFFSTINILFMGSSLSKFTHGGYVSLLITLLIAAVMVIWYFGNKVRDKNESVNAYVRLDEYTDMLTDLSHDDNYPTYADNLVYMAKVKYNKFIKREILYSILDKRPKRARAYWFVSVNVTNDPFTAEYAVNTFGTKNVINIQLYLGFKRQTSVNVYLRQIVHDLIKDNTIEAQPQEYTTTPGRDVGDFKFVIVNDVISPSTTLSSYQKWLVKARVQLQNLSPNPAQWFGLEFADTVIERVPLILGKQKPQRIKRVAPIDYSKTAINPDKVKLVKQKSKKKK</sequence>
<evidence type="ECO:0000256" key="4">
    <source>
        <dbReference type="ARBA" id="ARBA00022538"/>
    </source>
</evidence>
<dbReference type="Pfam" id="PF22776">
    <property type="entry name" value="K_trans_C"/>
    <property type="match status" value="1"/>
</dbReference>
<evidence type="ECO:0000256" key="5">
    <source>
        <dbReference type="ARBA" id="ARBA00022692"/>
    </source>
</evidence>
<comment type="caution">
    <text evidence="14">The sequence shown here is derived from an EMBL/GenBank/DDBJ whole genome shotgun (WGS) entry which is preliminary data.</text>
</comment>
<dbReference type="InterPro" id="IPR003855">
    <property type="entry name" value="K+_transporter"/>
</dbReference>